<dbReference type="Proteomes" id="UP000238071">
    <property type="component" value="Unassembled WGS sequence"/>
</dbReference>
<keyword evidence="2" id="KW-1185">Reference proteome</keyword>
<reference evidence="1 2" key="1">
    <citation type="submission" date="2018-02" db="EMBL/GenBank/DDBJ databases">
        <title>Subsurface microbial communities from deep shales in Ohio and West Virginia, USA.</title>
        <authorList>
            <person name="Wrighton K."/>
        </authorList>
    </citation>
    <scope>NUCLEOTIDE SEQUENCE [LARGE SCALE GENOMIC DNA]</scope>
    <source>
        <strain evidence="1 2">OWC-G53F</strain>
    </source>
</reference>
<evidence type="ECO:0000313" key="1">
    <source>
        <dbReference type="EMBL" id="PPK73568.1"/>
    </source>
</evidence>
<dbReference type="InterPro" id="IPR036388">
    <property type="entry name" value="WH-like_DNA-bd_sf"/>
</dbReference>
<accession>A0A2S6H7X7</accession>
<organism evidence="1 2">
    <name type="scientific">Methylobacter tundripaludum</name>
    <dbReference type="NCBI Taxonomy" id="173365"/>
    <lineage>
        <taxon>Bacteria</taxon>
        <taxon>Pseudomonadati</taxon>
        <taxon>Pseudomonadota</taxon>
        <taxon>Gammaproteobacteria</taxon>
        <taxon>Methylococcales</taxon>
        <taxon>Methylococcaceae</taxon>
        <taxon>Methylobacter</taxon>
    </lineage>
</organism>
<name>A0A2S6H7X7_9GAMM</name>
<dbReference type="Gene3D" id="1.10.10.10">
    <property type="entry name" value="Winged helix-like DNA-binding domain superfamily/Winged helix DNA-binding domain"/>
    <property type="match status" value="1"/>
</dbReference>
<dbReference type="OrthoDB" id="5570695at2"/>
<proteinExistence type="predicted"/>
<gene>
    <name evidence="1" type="ORF">B0F88_10197</name>
</gene>
<evidence type="ECO:0000313" key="2">
    <source>
        <dbReference type="Proteomes" id="UP000238071"/>
    </source>
</evidence>
<dbReference type="InterPro" id="IPR019707">
    <property type="entry name" value="DUF2582"/>
</dbReference>
<dbReference type="AlphaFoldDB" id="A0A2S6H7X7"/>
<dbReference type="Pfam" id="PF10771">
    <property type="entry name" value="DUF2582"/>
    <property type="match status" value="1"/>
</dbReference>
<comment type="caution">
    <text evidence="1">The sequence shown here is derived from an EMBL/GenBank/DDBJ whole genome shotgun (WGS) entry which is preliminary data.</text>
</comment>
<protein>
    <submittedName>
        <fullName evidence="1">Winged helix-turn-helix protein DUF2582</fullName>
    </submittedName>
</protein>
<sequence>MSNTIGDAAGIVWNYLDKNGPSSVNKVTTETGINKNDVQRAIGWLCKEDKLSIEMIGRAETLSLK</sequence>
<dbReference type="RefSeq" id="WP_104421982.1">
    <property type="nucleotide sequence ID" value="NZ_PTIY01000001.1"/>
</dbReference>
<dbReference type="EMBL" id="PTIY01000001">
    <property type="protein sequence ID" value="PPK73568.1"/>
    <property type="molecule type" value="Genomic_DNA"/>
</dbReference>